<evidence type="ECO:0000313" key="1">
    <source>
        <dbReference type="EMBL" id="KAH3772429.1"/>
    </source>
</evidence>
<proteinExistence type="predicted"/>
<comment type="caution">
    <text evidence="1">The sequence shown here is derived from an EMBL/GenBank/DDBJ whole genome shotgun (WGS) entry which is preliminary data.</text>
</comment>
<dbReference type="GO" id="GO:0035869">
    <property type="term" value="C:ciliary transition zone"/>
    <property type="evidence" value="ECO:0007669"/>
    <property type="project" value="TreeGrafter"/>
</dbReference>
<dbReference type="PANTHER" id="PTHR21223">
    <property type="entry name" value="CBY1-INTERACTING BAR DOMAIN-CONTAINING PROTEIN HOMOLOG"/>
    <property type="match status" value="1"/>
</dbReference>
<dbReference type="Pfam" id="PF06730">
    <property type="entry name" value="FAM92"/>
    <property type="match status" value="1"/>
</dbReference>
<evidence type="ECO:0000313" key="2">
    <source>
        <dbReference type="Proteomes" id="UP000828390"/>
    </source>
</evidence>
<dbReference type="Proteomes" id="UP000828390">
    <property type="component" value="Unassembled WGS sequence"/>
</dbReference>
<accession>A0A9D4IGF2</accession>
<organism evidence="1 2">
    <name type="scientific">Dreissena polymorpha</name>
    <name type="common">Zebra mussel</name>
    <name type="synonym">Mytilus polymorpha</name>
    <dbReference type="NCBI Taxonomy" id="45954"/>
    <lineage>
        <taxon>Eukaryota</taxon>
        <taxon>Metazoa</taxon>
        <taxon>Spiralia</taxon>
        <taxon>Lophotrochozoa</taxon>
        <taxon>Mollusca</taxon>
        <taxon>Bivalvia</taxon>
        <taxon>Autobranchia</taxon>
        <taxon>Heteroconchia</taxon>
        <taxon>Euheterodonta</taxon>
        <taxon>Imparidentia</taxon>
        <taxon>Neoheterodontei</taxon>
        <taxon>Myida</taxon>
        <taxon>Dreissenoidea</taxon>
        <taxon>Dreissenidae</taxon>
        <taxon>Dreissena</taxon>
    </lineage>
</organism>
<dbReference type="InterPro" id="IPR009602">
    <property type="entry name" value="CBAR/FAM92"/>
</dbReference>
<sequence>MSEQKKGMEGQVKFCQARATSVEKSYGGFCETLGSIARKIAKMRDRGDRLSKQVLEFAENEKISASTSKNLKDFAHSFAAIQDYRDAEVRRIEAKVIKPLSLYGAKCKTVKQVIKREQGAIAREEKQRKNLEKVRRKNADAHTVAAVSYPFYFSTIQN</sequence>
<reference evidence="1" key="1">
    <citation type="journal article" date="2019" name="bioRxiv">
        <title>The Genome of the Zebra Mussel, Dreissena polymorpha: A Resource for Invasive Species Research.</title>
        <authorList>
            <person name="McCartney M.A."/>
            <person name="Auch B."/>
            <person name="Kono T."/>
            <person name="Mallez S."/>
            <person name="Zhang Y."/>
            <person name="Obille A."/>
            <person name="Becker A."/>
            <person name="Abrahante J.E."/>
            <person name="Garbe J."/>
            <person name="Badalamenti J.P."/>
            <person name="Herman A."/>
            <person name="Mangelson H."/>
            <person name="Liachko I."/>
            <person name="Sullivan S."/>
            <person name="Sone E.D."/>
            <person name="Koren S."/>
            <person name="Silverstein K.A.T."/>
            <person name="Beckman K.B."/>
            <person name="Gohl D.M."/>
        </authorList>
    </citation>
    <scope>NUCLEOTIDE SEQUENCE</scope>
    <source>
        <strain evidence="1">Duluth1</strain>
        <tissue evidence="1">Whole animal</tissue>
    </source>
</reference>
<dbReference type="PANTHER" id="PTHR21223:SF2">
    <property type="entry name" value="CBY1-INTERACTING BAR DOMAIN-CONTAINING PROTEIN HOMOLOG"/>
    <property type="match status" value="1"/>
</dbReference>
<protein>
    <submittedName>
        <fullName evidence="1">Uncharacterized protein</fullName>
    </submittedName>
</protein>
<keyword evidence="2" id="KW-1185">Reference proteome</keyword>
<dbReference type="GO" id="GO:0060271">
    <property type="term" value="P:cilium assembly"/>
    <property type="evidence" value="ECO:0007669"/>
    <property type="project" value="TreeGrafter"/>
</dbReference>
<reference evidence="1" key="2">
    <citation type="submission" date="2020-11" db="EMBL/GenBank/DDBJ databases">
        <authorList>
            <person name="McCartney M.A."/>
            <person name="Auch B."/>
            <person name="Kono T."/>
            <person name="Mallez S."/>
            <person name="Becker A."/>
            <person name="Gohl D.M."/>
            <person name="Silverstein K.A.T."/>
            <person name="Koren S."/>
            <person name="Bechman K.B."/>
            <person name="Herman A."/>
            <person name="Abrahante J.E."/>
            <person name="Garbe J."/>
        </authorList>
    </citation>
    <scope>NUCLEOTIDE SEQUENCE</scope>
    <source>
        <strain evidence="1">Duluth1</strain>
        <tissue evidence="1">Whole animal</tissue>
    </source>
</reference>
<dbReference type="EMBL" id="JAIWYP010000009">
    <property type="protein sequence ID" value="KAH3772429.1"/>
    <property type="molecule type" value="Genomic_DNA"/>
</dbReference>
<dbReference type="GO" id="GO:0036064">
    <property type="term" value="C:ciliary basal body"/>
    <property type="evidence" value="ECO:0007669"/>
    <property type="project" value="TreeGrafter"/>
</dbReference>
<name>A0A9D4IGF2_DREPO</name>
<gene>
    <name evidence="1" type="ORF">DPMN_173767</name>
</gene>
<dbReference type="AlphaFoldDB" id="A0A9D4IGF2"/>